<evidence type="ECO:0000256" key="1">
    <source>
        <dbReference type="SAM" id="MobiDB-lite"/>
    </source>
</evidence>
<dbReference type="VEuPathDB" id="TrichDB:TVAGG3_0536200"/>
<gene>
    <name evidence="3" type="ORF">TVAG_478670</name>
</gene>
<keyword evidence="2" id="KW-0812">Transmembrane</keyword>
<dbReference type="AlphaFoldDB" id="A2DZY3"/>
<evidence type="ECO:0000256" key="2">
    <source>
        <dbReference type="SAM" id="Phobius"/>
    </source>
</evidence>
<reference evidence="3" key="1">
    <citation type="submission" date="2006-10" db="EMBL/GenBank/DDBJ databases">
        <authorList>
            <person name="Amadeo P."/>
            <person name="Zhao Q."/>
            <person name="Wortman J."/>
            <person name="Fraser-Liggett C."/>
            <person name="Carlton J."/>
        </authorList>
    </citation>
    <scope>NUCLEOTIDE SEQUENCE</scope>
    <source>
        <strain evidence="3">G3</strain>
    </source>
</reference>
<dbReference type="KEGG" id="tva:4772030"/>
<keyword evidence="2" id="KW-1133">Transmembrane helix</keyword>
<dbReference type="InParanoid" id="A2DZY3"/>
<protein>
    <submittedName>
        <fullName evidence="3">Uncharacterized protein</fullName>
    </submittedName>
</protein>
<dbReference type="RefSeq" id="XP_001326265.1">
    <property type="nucleotide sequence ID" value="XM_001326230.1"/>
</dbReference>
<accession>A2DZY3</accession>
<feature type="transmembrane region" description="Helical" evidence="2">
    <location>
        <begin position="161"/>
        <end position="186"/>
    </location>
</feature>
<reference evidence="3" key="2">
    <citation type="journal article" date="2007" name="Science">
        <title>Draft genome sequence of the sexually transmitted pathogen Trichomonas vaginalis.</title>
        <authorList>
            <person name="Carlton J.M."/>
            <person name="Hirt R.P."/>
            <person name="Silva J.C."/>
            <person name="Delcher A.L."/>
            <person name="Schatz M."/>
            <person name="Zhao Q."/>
            <person name="Wortman J.R."/>
            <person name="Bidwell S.L."/>
            <person name="Alsmark U.C.M."/>
            <person name="Besteiro S."/>
            <person name="Sicheritz-Ponten T."/>
            <person name="Noel C.J."/>
            <person name="Dacks J.B."/>
            <person name="Foster P.G."/>
            <person name="Simillion C."/>
            <person name="Van de Peer Y."/>
            <person name="Miranda-Saavedra D."/>
            <person name="Barton G.J."/>
            <person name="Westrop G.D."/>
            <person name="Mueller S."/>
            <person name="Dessi D."/>
            <person name="Fiori P.L."/>
            <person name="Ren Q."/>
            <person name="Paulsen I."/>
            <person name="Zhang H."/>
            <person name="Bastida-Corcuera F.D."/>
            <person name="Simoes-Barbosa A."/>
            <person name="Brown M.T."/>
            <person name="Hayes R.D."/>
            <person name="Mukherjee M."/>
            <person name="Okumura C.Y."/>
            <person name="Schneider R."/>
            <person name="Smith A.J."/>
            <person name="Vanacova S."/>
            <person name="Villalvazo M."/>
            <person name="Haas B.J."/>
            <person name="Pertea M."/>
            <person name="Feldblyum T.V."/>
            <person name="Utterback T.R."/>
            <person name="Shu C.L."/>
            <person name="Osoegawa K."/>
            <person name="de Jong P.J."/>
            <person name="Hrdy I."/>
            <person name="Horvathova L."/>
            <person name="Zubacova Z."/>
            <person name="Dolezal P."/>
            <person name="Malik S.B."/>
            <person name="Logsdon J.M. Jr."/>
            <person name="Henze K."/>
            <person name="Gupta A."/>
            <person name="Wang C.C."/>
            <person name="Dunne R.L."/>
            <person name="Upcroft J.A."/>
            <person name="Upcroft P."/>
            <person name="White O."/>
            <person name="Salzberg S.L."/>
            <person name="Tang P."/>
            <person name="Chiu C.-H."/>
            <person name="Lee Y.-S."/>
            <person name="Embley T.M."/>
            <person name="Coombs G.H."/>
            <person name="Mottram J.C."/>
            <person name="Tachezy J."/>
            <person name="Fraser-Liggett C.M."/>
            <person name="Johnson P.J."/>
        </authorList>
    </citation>
    <scope>NUCLEOTIDE SEQUENCE [LARGE SCALE GENOMIC DNA]</scope>
    <source>
        <strain evidence="3">G3</strain>
    </source>
</reference>
<dbReference type="SMR" id="A2DZY3"/>
<evidence type="ECO:0000313" key="3">
    <source>
        <dbReference type="EMBL" id="EAY14042.1"/>
    </source>
</evidence>
<keyword evidence="2" id="KW-0472">Membrane</keyword>
<feature type="compositionally biased region" description="Low complexity" evidence="1">
    <location>
        <begin position="130"/>
        <end position="141"/>
    </location>
</feature>
<keyword evidence="4" id="KW-1185">Reference proteome</keyword>
<organism evidence="3 4">
    <name type="scientific">Trichomonas vaginalis (strain ATCC PRA-98 / G3)</name>
    <dbReference type="NCBI Taxonomy" id="412133"/>
    <lineage>
        <taxon>Eukaryota</taxon>
        <taxon>Metamonada</taxon>
        <taxon>Parabasalia</taxon>
        <taxon>Trichomonadida</taxon>
        <taxon>Trichomonadidae</taxon>
        <taxon>Trichomonas</taxon>
    </lineage>
</organism>
<feature type="compositionally biased region" description="Acidic residues" evidence="1">
    <location>
        <begin position="116"/>
        <end position="125"/>
    </location>
</feature>
<name>A2DZY3_TRIV3</name>
<dbReference type="EMBL" id="DS113276">
    <property type="protein sequence ID" value="EAY14042.1"/>
    <property type="molecule type" value="Genomic_DNA"/>
</dbReference>
<dbReference type="Proteomes" id="UP000001542">
    <property type="component" value="Unassembled WGS sequence"/>
</dbReference>
<feature type="region of interest" description="Disordered" evidence="1">
    <location>
        <begin position="109"/>
        <end position="141"/>
    </location>
</feature>
<proteinExistence type="predicted"/>
<dbReference type="VEuPathDB" id="TrichDB:TVAG_478670"/>
<sequence length="255" mass="28640">MVDDVIYLPYLHNVCYGPTHQVSGFKFGSAQNFYVSSIFAQPFWYYTDGDMVRGMAPVIRDDCDSSVSFKNYANDYYYSPPEKKYKNLDSITEHHILSFDCDESQIIEIPLPEPDKPDDEDDDGNEPEKSPSTNSSVSNVTTTTTPGFEIITDEPVKSTSLLFIVLIVIAVIEVILITALIIIIILKSKEEESTTDAVELDEENIAAVKDDILVELTTNNTLFCMKYSDDPFSADFNEKTDEFVVCAGKDLEKVN</sequence>
<evidence type="ECO:0000313" key="4">
    <source>
        <dbReference type="Proteomes" id="UP000001542"/>
    </source>
</evidence>